<dbReference type="InterPro" id="IPR056196">
    <property type="entry name" value="Mmc1_C"/>
</dbReference>
<proteinExistence type="predicted"/>
<feature type="domain" description="Mmc1 C-terminal" evidence="1">
    <location>
        <begin position="234"/>
        <end position="451"/>
    </location>
</feature>
<evidence type="ECO:0000313" key="3">
    <source>
        <dbReference type="Proteomes" id="UP001590950"/>
    </source>
</evidence>
<accession>A0ABR4A820</accession>
<organism evidence="2 3">
    <name type="scientific">Stereocaulon virgatum</name>
    <dbReference type="NCBI Taxonomy" id="373712"/>
    <lineage>
        <taxon>Eukaryota</taxon>
        <taxon>Fungi</taxon>
        <taxon>Dikarya</taxon>
        <taxon>Ascomycota</taxon>
        <taxon>Pezizomycotina</taxon>
        <taxon>Lecanoromycetes</taxon>
        <taxon>OSLEUM clade</taxon>
        <taxon>Lecanoromycetidae</taxon>
        <taxon>Lecanorales</taxon>
        <taxon>Lecanorineae</taxon>
        <taxon>Stereocaulaceae</taxon>
        <taxon>Stereocaulon</taxon>
    </lineage>
</organism>
<evidence type="ECO:0000313" key="2">
    <source>
        <dbReference type="EMBL" id="KAL2040532.1"/>
    </source>
</evidence>
<dbReference type="Pfam" id="PF23868">
    <property type="entry name" value="Mmc1_C"/>
    <property type="match status" value="1"/>
</dbReference>
<protein>
    <recommendedName>
        <fullName evidence="1">Mmc1 C-terminal domain-containing protein</fullName>
    </recommendedName>
</protein>
<keyword evidence="3" id="KW-1185">Reference proteome</keyword>
<gene>
    <name evidence="2" type="ORF">N7G274_006511</name>
</gene>
<dbReference type="EMBL" id="JBEFKJ010000020">
    <property type="protein sequence ID" value="KAL2040532.1"/>
    <property type="molecule type" value="Genomic_DNA"/>
</dbReference>
<comment type="caution">
    <text evidence="2">The sequence shown here is derived from an EMBL/GenBank/DDBJ whole genome shotgun (WGS) entry which is preliminary data.</text>
</comment>
<reference evidence="2 3" key="1">
    <citation type="submission" date="2024-09" db="EMBL/GenBank/DDBJ databases">
        <title>Rethinking Asexuality: The Enigmatic Case of Functional Sexual Genes in Lepraria (Stereocaulaceae).</title>
        <authorList>
            <person name="Doellman M."/>
            <person name="Sun Y."/>
            <person name="Barcenas-Pena A."/>
            <person name="Lumbsch H.T."/>
            <person name="Grewe F."/>
        </authorList>
    </citation>
    <scope>NUCLEOTIDE SEQUENCE [LARGE SCALE GENOMIC DNA]</scope>
    <source>
        <strain evidence="2 3">Mercado 3170</strain>
    </source>
</reference>
<sequence>MDEEEEEKALLLRYGEQADIDDRHPLVRTLFIPSPILHNHKLEILTHTIGAVTEPTNDGATSFLVPALEIANSASGRPGMVTYPVHKALMYEEGLKSLGTFATIDAYADQRQDGQMFKGVIDWSWRISQQGTTNLQPVSPVNLALAEAGIDVFRQSLDKSLEYEHLWFDAGMPSISGWLLEGTEAQPGALKPTIRRLIQTICDTASQAVQREEIARLAQEKAETVAASTKEIIDQGISIWAENAHTELRDRLNMAFNSKSWRKTKWWKLFWRVDDVGYIASDILQRAWLVEAEKEMIWISGRIHQSGLLGPLKLRPTQVPNPDDEEATLGSSPRGITVEDIVPEASVADFTEPEIILHPWPQHIALARSLLSVSTIAPLQSLSQALLFQTISTNVFASSLSALLYVSVSTTSLYEAGAIAAVGLVYSLRRLQKRWETARTEWEFQIREEGRRVLRNAEENARGVVREGGMFEVDEVAEAAIQGRVAAKQAVENVQEALDELKD</sequence>
<dbReference type="PANTHER" id="PTHR38644:SF1">
    <property type="entry name" value="EXPRESSED PROTEIN"/>
    <property type="match status" value="1"/>
</dbReference>
<dbReference type="Pfam" id="PF23867">
    <property type="entry name" value="Mmc1_N"/>
    <property type="match status" value="1"/>
</dbReference>
<dbReference type="PANTHER" id="PTHR38644">
    <property type="entry name" value="EXPRESSED PROTEIN"/>
    <property type="match status" value="1"/>
</dbReference>
<name>A0ABR4A820_9LECA</name>
<dbReference type="Proteomes" id="UP001590950">
    <property type="component" value="Unassembled WGS sequence"/>
</dbReference>
<evidence type="ECO:0000259" key="1">
    <source>
        <dbReference type="Pfam" id="PF23868"/>
    </source>
</evidence>